<evidence type="ECO:0000256" key="4">
    <source>
        <dbReference type="HAMAP-Rule" id="MF_02126"/>
    </source>
</evidence>
<keyword evidence="2 4" id="KW-0808">Transferase</keyword>
<dbReference type="InterPro" id="IPR002052">
    <property type="entry name" value="DNA_methylase_N6_adenine_CS"/>
</dbReference>
<dbReference type="Proteomes" id="UP001645859">
    <property type="component" value="Unassembled WGS sequence"/>
</dbReference>
<dbReference type="PANTHER" id="PTHR18895:SF74">
    <property type="entry name" value="MTRF1L RELEASE FACTOR GLUTAMINE METHYLTRANSFERASE"/>
    <property type="match status" value="1"/>
</dbReference>
<evidence type="ECO:0000256" key="2">
    <source>
        <dbReference type="ARBA" id="ARBA00022679"/>
    </source>
</evidence>
<feature type="binding site" evidence="4">
    <location>
        <position position="195"/>
    </location>
    <ligand>
        <name>S-adenosyl-L-methionine</name>
        <dbReference type="ChEBI" id="CHEBI:59789"/>
    </ligand>
</feature>
<reference evidence="7 8" key="1">
    <citation type="submission" date="2018-09" db="EMBL/GenBank/DDBJ databases">
        <title>Comparative genomics of Leucobacter spp.</title>
        <authorList>
            <person name="Reis A.C."/>
            <person name="Kolvenbach B.A."/>
            <person name="Corvini P.F.X."/>
            <person name="Nunes O.C."/>
        </authorList>
    </citation>
    <scope>NUCLEOTIDE SEQUENCE [LARGE SCALE GENOMIC DNA]</scope>
    <source>
        <strain evidence="7 8">TAN 31504</strain>
    </source>
</reference>
<comment type="catalytic activity">
    <reaction evidence="4">
        <text>L-glutaminyl-[peptide chain release factor] + S-adenosyl-L-methionine = N(5)-methyl-L-glutaminyl-[peptide chain release factor] + S-adenosyl-L-homocysteine + H(+)</text>
        <dbReference type="Rhea" id="RHEA:42896"/>
        <dbReference type="Rhea" id="RHEA-COMP:10271"/>
        <dbReference type="Rhea" id="RHEA-COMP:10272"/>
        <dbReference type="ChEBI" id="CHEBI:15378"/>
        <dbReference type="ChEBI" id="CHEBI:30011"/>
        <dbReference type="ChEBI" id="CHEBI:57856"/>
        <dbReference type="ChEBI" id="CHEBI:59789"/>
        <dbReference type="ChEBI" id="CHEBI:61891"/>
        <dbReference type="EC" id="2.1.1.297"/>
    </reaction>
</comment>
<dbReference type="SUPFAM" id="SSF53335">
    <property type="entry name" value="S-adenosyl-L-methionine-dependent methyltransferases"/>
    <property type="match status" value="1"/>
</dbReference>
<dbReference type="EMBL" id="QYAC01000006">
    <property type="protein sequence ID" value="MBL3679918.1"/>
    <property type="molecule type" value="Genomic_DNA"/>
</dbReference>
<name>A0ABS1SH83_9MICO</name>
<keyword evidence="1 4" id="KW-0489">Methyltransferase</keyword>
<dbReference type="InterPro" id="IPR041698">
    <property type="entry name" value="Methyltransf_25"/>
</dbReference>
<dbReference type="RefSeq" id="WP_202345431.1">
    <property type="nucleotide sequence ID" value="NZ_BAAAPI010000004.1"/>
</dbReference>
<sequence length="287" mass="30387">MGAAIARMQAMLAAGGIEDPAADVELILAHVLGVSRGRVQALTVMGESLTGAQWDAARELAEERARRTPLQHLTGRAPFRTIELSVGPGVFVPRPETETVAQFAIDALQLVPSAAPIAVDLCTGSGAIALALAHEVPTARVWAVEKSREAHAWAERNVSEWGDGRVTLLRGDVARLGALPEIGALQGTVDVLISNPPYVPADMVPRDPEVRDHDPELALYGGADGLDVVRIISRAARELVRPGGLLVLEHAELQGAAIRELLAADGWRAAATHPDLTGRDRATTALR</sequence>
<proteinExistence type="inferred from homology"/>
<dbReference type="Gene3D" id="1.10.8.10">
    <property type="entry name" value="DNA helicase RuvA subunit, C-terminal domain"/>
    <property type="match status" value="1"/>
</dbReference>
<comment type="similarity">
    <text evidence="4">Belongs to the protein N5-glutamine methyltransferase family. PrmC subfamily.</text>
</comment>
<comment type="caution">
    <text evidence="7">The sequence shown here is derived from an EMBL/GenBank/DDBJ whole genome shotgun (WGS) entry which is preliminary data.</text>
</comment>
<comment type="function">
    <text evidence="4">Methylates the class 1 translation termination release factors RF1/PrfA and RF2/PrfB on the glutamine residue of the universally conserved GGQ motif.</text>
</comment>
<dbReference type="Pfam" id="PF13649">
    <property type="entry name" value="Methyltransf_25"/>
    <property type="match status" value="1"/>
</dbReference>
<dbReference type="Pfam" id="PF17827">
    <property type="entry name" value="PrmC_N"/>
    <property type="match status" value="1"/>
</dbReference>
<feature type="binding site" evidence="4">
    <location>
        <position position="145"/>
    </location>
    <ligand>
        <name>S-adenosyl-L-methionine</name>
        <dbReference type="ChEBI" id="CHEBI:59789"/>
    </ligand>
</feature>
<dbReference type="InterPro" id="IPR040758">
    <property type="entry name" value="PrmC_N"/>
</dbReference>
<dbReference type="InterPro" id="IPR019874">
    <property type="entry name" value="RF_methyltr_PrmC"/>
</dbReference>
<dbReference type="GO" id="GO:0032259">
    <property type="term" value="P:methylation"/>
    <property type="evidence" value="ECO:0007669"/>
    <property type="project" value="UniProtKB-KW"/>
</dbReference>
<feature type="domain" description="Release factor glutamine methyltransferase N-terminal" evidence="6">
    <location>
        <begin position="4"/>
        <end position="75"/>
    </location>
</feature>
<dbReference type="PANTHER" id="PTHR18895">
    <property type="entry name" value="HEMK METHYLTRANSFERASE"/>
    <property type="match status" value="1"/>
</dbReference>
<keyword evidence="8" id="KW-1185">Reference proteome</keyword>
<evidence type="ECO:0000256" key="1">
    <source>
        <dbReference type="ARBA" id="ARBA00022603"/>
    </source>
</evidence>
<feature type="binding site" evidence="4">
    <location>
        <begin position="195"/>
        <end position="198"/>
    </location>
    <ligand>
        <name>substrate</name>
    </ligand>
</feature>
<dbReference type="HAMAP" id="MF_02126">
    <property type="entry name" value="RF_methyltr_PrmC"/>
    <property type="match status" value="1"/>
</dbReference>
<dbReference type="GO" id="GO:0102559">
    <property type="term" value="F:peptide chain release factor N(5)-glutamine methyltransferase activity"/>
    <property type="evidence" value="ECO:0007669"/>
    <property type="project" value="UniProtKB-EC"/>
</dbReference>
<dbReference type="NCBIfam" id="TIGR00536">
    <property type="entry name" value="hemK_fam"/>
    <property type="match status" value="1"/>
</dbReference>
<protein>
    <recommendedName>
        <fullName evidence="4">Release factor glutamine methyltransferase</fullName>
        <shortName evidence="4">RF MTase</shortName>
        <ecNumber evidence="4">2.1.1.297</ecNumber>
    </recommendedName>
    <alternativeName>
        <fullName evidence="4">N5-glutamine methyltransferase PrmC</fullName>
    </alternativeName>
    <alternativeName>
        <fullName evidence="4">Protein-(glutamine-N5) MTase PrmC</fullName>
    </alternativeName>
    <alternativeName>
        <fullName evidence="4">Protein-glutamine N-methyltransferase PrmC</fullName>
    </alternativeName>
</protein>
<dbReference type="EC" id="2.1.1.297" evidence="4"/>
<dbReference type="NCBIfam" id="TIGR03534">
    <property type="entry name" value="RF_mod_PrmC"/>
    <property type="match status" value="1"/>
</dbReference>
<feature type="domain" description="Methyltransferase" evidence="5">
    <location>
        <begin position="119"/>
        <end position="177"/>
    </location>
</feature>
<evidence type="ECO:0000313" key="8">
    <source>
        <dbReference type="Proteomes" id="UP001645859"/>
    </source>
</evidence>
<dbReference type="InterPro" id="IPR029063">
    <property type="entry name" value="SAM-dependent_MTases_sf"/>
</dbReference>
<evidence type="ECO:0000259" key="6">
    <source>
        <dbReference type="Pfam" id="PF17827"/>
    </source>
</evidence>
<organism evidence="7 8">
    <name type="scientific">Leucobacter chromiireducens subsp. solipictus</name>
    <dbReference type="NCBI Taxonomy" id="398235"/>
    <lineage>
        <taxon>Bacteria</taxon>
        <taxon>Bacillati</taxon>
        <taxon>Actinomycetota</taxon>
        <taxon>Actinomycetes</taxon>
        <taxon>Micrococcales</taxon>
        <taxon>Microbacteriaceae</taxon>
        <taxon>Leucobacter</taxon>
    </lineage>
</organism>
<dbReference type="InterPro" id="IPR050320">
    <property type="entry name" value="N5-glutamine_MTase"/>
</dbReference>
<evidence type="ECO:0000313" key="7">
    <source>
        <dbReference type="EMBL" id="MBL3679918.1"/>
    </source>
</evidence>
<evidence type="ECO:0000256" key="3">
    <source>
        <dbReference type="ARBA" id="ARBA00022691"/>
    </source>
</evidence>
<gene>
    <name evidence="4 7" type="primary">prmC</name>
    <name evidence="7" type="ORF">D3230_11570</name>
</gene>
<keyword evidence="3 4" id="KW-0949">S-adenosyl-L-methionine</keyword>
<comment type="caution">
    <text evidence="4">Lacks conserved residue(s) required for the propagation of feature annotation.</text>
</comment>
<dbReference type="InterPro" id="IPR004556">
    <property type="entry name" value="HemK-like"/>
</dbReference>
<evidence type="ECO:0000259" key="5">
    <source>
        <dbReference type="Pfam" id="PF13649"/>
    </source>
</evidence>
<dbReference type="PROSITE" id="PS00092">
    <property type="entry name" value="N6_MTASE"/>
    <property type="match status" value="1"/>
</dbReference>
<accession>A0ABS1SH83</accession>
<dbReference type="CDD" id="cd02440">
    <property type="entry name" value="AdoMet_MTases"/>
    <property type="match status" value="1"/>
</dbReference>
<dbReference type="Gene3D" id="3.40.50.150">
    <property type="entry name" value="Vaccinia Virus protein VP39"/>
    <property type="match status" value="1"/>
</dbReference>